<dbReference type="Gene3D" id="3.90.180.10">
    <property type="entry name" value="Medium-chain alcohol dehydrogenases, catalytic domain"/>
    <property type="match status" value="1"/>
</dbReference>
<dbReference type="GO" id="GO:0004315">
    <property type="term" value="F:3-oxoacyl-[acyl-carrier-protein] synthase activity"/>
    <property type="evidence" value="ECO:0007669"/>
    <property type="project" value="InterPro"/>
</dbReference>
<dbReference type="InterPro" id="IPR049900">
    <property type="entry name" value="PKS_mFAS_DH"/>
</dbReference>
<dbReference type="Pfam" id="PF00109">
    <property type="entry name" value="ketoacyl-synt"/>
    <property type="match status" value="1"/>
</dbReference>
<keyword evidence="7" id="KW-0012">Acyltransferase</keyword>
<dbReference type="InterPro" id="IPR036736">
    <property type="entry name" value="ACP-like_sf"/>
</dbReference>
<dbReference type="InterPro" id="IPR013968">
    <property type="entry name" value="PKS_KR"/>
</dbReference>
<reference evidence="13" key="1">
    <citation type="journal article" date="2014" name="Genome Announc.">
        <title>Genome sequence and annotation of Acremonium chrysogenum, producer of the beta-lactam antibiotic cephalosporin C.</title>
        <authorList>
            <person name="Terfehr D."/>
            <person name="Dahlmann T.A."/>
            <person name="Specht T."/>
            <person name="Zadra I."/>
            <person name="Kuernsteiner H."/>
            <person name="Kueck U."/>
        </authorList>
    </citation>
    <scope>NUCLEOTIDE SEQUENCE [LARGE SCALE GENOMIC DNA]</scope>
    <source>
        <strain evidence="13">ATCC 11550 / CBS 779.69 / DSM 880 / IAM 14645 / JCM 23072 / IMI 49137</strain>
    </source>
</reference>
<feature type="region of interest" description="Disordered" evidence="9">
    <location>
        <begin position="1471"/>
        <end position="1493"/>
    </location>
</feature>
<dbReference type="OrthoDB" id="329835at2759"/>
<dbReference type="InterPro" id="IPR016035">
    <property type="entry name" value="Acyl_Trfase/lysoPLipase"/>
</dbReference>
<keyword evidence="13" id="KW-1185">Reference proteome</keyword>
<dbReference type="InterPro" id="IPR056501">
    <property type="entry name" value="NAD-bd_HRPKS_sdrA"/>
</dbReference>
<dbReference type="Pfam" id="PF23114">
    <property type="entry name" value="NAD-bd_HRPKS_sdrA"/>
    <property type="match status" value="1"/>
</dbReference>
<dbReference type="Gene3D" id="3.40.47.10">
    <property type="match status" value="1"/>
</dbReference>
<evidence type="ECO:0000313" key="12">
    <source>
        <dbReference type="EMBL" id="KFH44869.1"/>
    </source>
</evidence>
<dbReference type="Pfam" id="PF08659">
    <property type="entry name" value="KR"/>
    <property type="match status" value="1"/>
</dbReference>
<dbReference type="SMART" id="SM00829">
    <property type="entry name" value="PKS_ER"/>
    <property type="match status" value="1"/>
</dbReference>
<dbReference type="InterPro" id="IPR014031">
    <property type="entry name" value="Ketoacyl_synth_C"/>
</dbReference>
<dbReference type="CDD" id="cd05195">
    <property type="entry name" value="enoyl_red"/>
    <property type="match status" value="1"/>
</dbReference>
<dbReference type="PROSITE" id="PS00606">
    <property type="entry name" value="KS3_1"/>
    <property type="match status" value="1"/>
</dbReference>
<dbReference type="EMBL" id="JPKY01000041">
    <property type="protein sequence ID" value="KFH44869.1"/>
    <property type="molecule type" value="Genomic_DNA"/>
</dbReference>
<keyword evidence="3" id="KW-0808">Transferase</keyword>
<dbReference type="CDD" id="cd00833">
    <property type="entry name" value="PKS"/>
    <property type="match status" value="1"/>
</dbReference>
<evidence type="ECO:0000256" key="2">
    <source>
        <dbReference type="ARBA" id="ARBA00022553"/>
    </source>
</evidence>
<dbReference type="InterPro" id="IPR050091">
    <property type="entry name" value="PKS_NRPS_Biosynth_Enz"/>
</dbReference>
<evidence type="ECO:0000256" key="8">
    <source>
        <dbReference type="PROSITE-ProRule" id="PRU01363"/>
    </source>
</evidence>
<protein>
    <submittedName>
        <fullName evidence="12">Nonribosomal peptide synthetase-like protein</fullName>
    </submittedName>
</protein>
<dbReference type="InterPro" id="IPR001227">
    <property type="entry name" value="Ac_transferase_dom_sf"/>
</dbReference>
<dbReference type="InterPro" id="IPR014043">
    <property type="entry name" value="Acyl_transferase_dom"/>
</dbReference>
<evidence type="ECO:0000256" key="6">
    <source>
        <dbReference type="ARBA" id="ARBA00023268"/>
    </source>
</evidence>
<dbReference type="InterPro" id="IPR011032">
    <property type="entry name" value="GroES-like_sf"/>
</dbReference>
<gene>
    <name evidence="12" type="ORF">ACRE_043260</name>
</gene>
<dbReference type="InterPro" id="IPR014030">
    <property type="entry name" value="Ketoacyl_synth_N"/>
</dbReference>
<dbReference type="STRING" id="857340.A0A086T687"/>
<name>A0A086T687_HAPC1</name>
<dbReference type="InterPro" id="IPR032821">
    <property type="entry name" value="PKS_assoc"/>
</dbReference>
<dbReference type="GO" id="GO:1901336">
    <property type="term" value="P:lactone biosynthetic process"/>
    <property type="evidence" value="ECO:0007669"/>
    <property type="project" value="UniProtKB-ARBA"/>
</dbReference>
<dbReference type="Proteomes" id="UP000029964">
    <property type="component" value="Unassembled WGS sequence"/>
</dbReference>
<evidence type="ECO:0000256" key="4">
    <source>
        <dbReference type="ARBA" id="ARBA00022857"/>
    </source>
</evidence>
<dbReference type="SMART" id="SM00827">
    <property type="entry name" value="PKS_AT"/>
    <property type="match status" value="1"/>
</dbReference>
<feature type="compositionally biased region" description="Basic and acidic residues" evidence="9">
    <location>
        <begin position="1477"/>
        <end position="1493"/>
    </location>
</feature>
<dbReference type="Pfam" id="PF21089">
    <property type="entry name" value="PKS_DH_N"/>
    <property type="match status" value="1"/>
</dbReference>
<dbReference type="InterPro" id="IPR049551">
    <property type="entry name" value="PKS_DH_C"/>
</dbReference>
<evidence type="ECO:0000256" key="5">
    <source>
        <dbReference type="ARBA" id="ARBA00023002"/>
    </source>
</evidence>
<dbReference type="SUPFAM" id="SSF55048">
    <property type="entry name" value="Probable ACP-binding domain of malonyl-CoA ACP transacylase"/>
    <property type="match status" value="1"/>
</dbReference>
<dbReference type="Pfam" id="PF00107">
    <property type="entry name" value="ADH_zinc_N"/>
    <property type="match status" value="1"/>
</dbReference>
<dbReference type="Gene3D" id="3.40.366.10">
    <property type="entry name" value="Malonyl-Coenzyme A Acyl Carrier Protein, domain 2"/>
    <property type="match status" value="1"/>
</dbReference>
<feature type="region of interest" description="C-terminal hotdog fold" evidence="8">
    <location>
        <begin position="1111"/>
        <end position="1270"/>
    </location>
</feature>
<dbReference type="InterPro" id="IPR057326">
    <property type="entry name" value="KR_dom"/>
</dbReference>
<keyword evidence="5" id="KW-0560">Oxidoreductase</keyword>
<feature type="region of interest" description="N-terminal hotdog fold" evidence="8">
    <location>
        <begin position="958"/>
        <end position="1097"/>
    </location>
</feature>
<dbReference type="PROSITE" id="PS52019">
    <property type="entry name" value="PKS_MFAS_DH"/>
    <property type="match status" value="1"/>
</dbReference>
<keyword evidence="1" id="KW-0596">Phosphopantetheine</keyword>
<dbReference type="InterPro" id="IPR018201">
    <property type="entry name" value="Ketoacyl_synth_AS"/>
</dbReference>
<accession>A0A086T687</accession>
<dbReference type="InterPro" id="IPR009081">
    <property type="entry name" value="PP-bd_ACP"/>
</dbReference>
<dbReference type="Pfam" id="PF08240">
    <property type="entry name" value="ADH_N"/>
    <property type="match status" value="1"/>
</dbReference>
<dbReference type="InterPro" id="IPR020807">
    <property type="entry name" value="PKS_DH"/>
</dbReference>
<dbReference type="FunFam" id="3.40.50.720:FF:000209">
    <property type="entry name" value="Polyketide synthase Pks12"/>
    <property type="match status" value="1"/>
</dbReference>
<dbReference type="InterPro" id="IPR036291">
    <property type="entry name" value="NAD(P)-bd_dom_sf"/>
</dbReference>
<feature type="domain" description="Ketosynthase family 3 (KS3)" evidence="10">
    <location>
        <begin position="18"/>
        <end position="441"/>
    </location>
</feature>
<dbReference type="PANTHER" id="PTHR43775">
    <property type="entry name" value="FATTY ACID SYNTHASE"/>
    <property type="match status" value="1"/>
</dbReference>
<dbReference type="Pfam" id="PF00698">
    <property type="entry name" value="Acyl_transf_1"/>
    <property type="match status" value="1"/>
</dbReference>
<evidence type="ECO:0000256" key="3">
    <source>
        <dbReference type="ARBA" id="ARBA00022679"/>
    </source>
</evidence>
<evidence type="ECO:0000256" key="1">
    <source>
        <dbReference type="ARBA" id="ARBA00022450"/>
    </source>
</evidence>
<dbReference type="SUPFAM" id="SSF52151">
    <property type="entry name" value="FabD/lysophospholipase-like"/>
    <property type="match status" value="1"/>
</dbReference>
<dbReference type="HOGENOM" id="CLU_000022_31_0_1"/>
<evidence type="ECO:0000259" key="10">
    <source>
        <dbReference type="PROSITE" id="PS52004"/>
    </source>
</evidence>
<dbReference type="InterPro" id="IPR016039">
    <property type="entry name" value="Thiolase-like"/>
</dbReference>
<dbReference type="InterPro" id="IPR049552">
    <property type="entry name" value="PKS_DH_N"/>
</dbReference>
<dbReference type="Pfam" id="PF02801">
    <property type="entry name" value="Ketoacyl-synt_C"/>
    <property type="match status" value="1"/>
</dbReference>
<feature type="active site" description="Proton donor; for dehydratase activity" evidence="8">
    <location>
        <position position="1180"/>
    </location>
</feature>
<dbReference type="InterPro" id="IPR013154">
    <property type="entry name" value="ADH-like_N"/>
</dbReference>
<proteinExistence type="predicted"/>
<sequence length="2438" mass="266575">MARHQTARVFNMKPSPSWEWLMRPSIGCRLPGDVSSPSDLWRLLIENRSGHCTVPDSRYNAEGFYHPDAERPGSINSTGGYFLQEDLRSFENAFFGINNLEASYMDAQQRKLLEVVYESFENAGVPLSKVHGSRTGVYIGNFTNDYMIMQYKDPEYFSRYSATGSGPTVLSNRITHCFDLRGPSVVLDTACSSSLYALHFACLALDAHDCDAAVVASANLIQSAEQQLIAVKAGILSPDSTCHTFDESANGYGRADGVSSLYLKRLSDAQRDGDPIRCVIRGTAINGNGRTPGIVQPSIDGQEAVIRAAYRRACLPTDETDYVEAHGTGTKVGDPIELEGISRVFRHKTGIPTAVGGIKPNLGHSEGASGISSIIKLALALERGEIPATIGVKNINPSIKLDEWHLDIVRENRPWPRSKVARASVNSFGFGGANGHAILEAAPRHLPSHTNGNGVSPRTVAAPALLAFSARTEHSLDKMVKDIADYVSRPDNHASLGDLARTLNGHRSRLATRSFAIVDPETLAEDLRDPAKLSKSPSSRGEAALPIAFVFTGQGAQWPGMGGELLHHYSRFRESIRYLDACLGGLDPEDRPDWTLEDTLLASSEDSDINRADRSQPVCTAVQVALVDLLTEWNIVPAVAIGHSSGEIGAAYAAGRLSAYQAIMAAYFRGRAVSIHARREGSMMAVGLGREAAQAVVDKHGLAEQVSLACDNSPESTTLSGDADAVERLLKILQSDKVFARKLKTDGKAYHSKQMKEIGHLYQESLDRVWHGGQDRRPTCNGNAQHTPTTHRAVDSRVRVISSVTGAELEDHARDMSSTGYWRANLESPVRFREAVEGVFGLGQHHLLELGPHSALELPIKQTAASGNRAPGYYAYNSALVRGKSAAVTVLSLVGSLFLHEHDDVSLVDTLPGTLATEARNGHILTDLPHYPWDYTAPPLWIEPRAVTEFRNRPFPRHDLLGSQIPGASKRTTTWRNIVDVNEIPWLKDHCLGPSIVFPAAAYLAMAAEAVCQVNGIRLRDCPGVELRQFNFLKAMDFHAEQRPRLELVTEMRKATVTSVLSSDTWWEMSVSSISTGEDAQATVHATGLVSLAEAPRALPRTINLDKDVDMEQQATRVWYDKFTREGLNWGPEFAVMEDIYCDRARQADVSLATTHLIRGERTGVDKQDWQYIAHPISLDSMLQTAFVATTRGWVRELRATVPVKMDKISFSAPALLDMDLSKAWTVDSRSKRVGFGTVNIEAELYNASGDTLVRMEGARCIAYQGNAQREAPEQRNPMCRVAWKPDIALMEAGPNAGLTKYTDWFVNNSNKLPISEQTANASEPLIRVAGAVDLFAHKDPTARVLLLVDRSSDAETCRQVLLRVLNAGSPQRRFETFTQATWTDDGELFGHEISTAAQQTTTAEGADNAIPKDTKFDLVICPYAAPPAGVQDWMASPSSSLITGKKVEEGVIATSSSSVKTITEAVDEPVSVTTASRKEEQQQQAQEQKKKRDVVMVHRTGHPSALDTAIHKTMVSHFACDVPLIKQSEISDATIPSRAVVISTMESEEPLLSTVSEEQMRQVKTLTDRASLILWVCHADFMGGTNPEFAPVLGLSRAVMLEQPSLRFAVFDVDDTVANVSITAQNARKIVEQLMRDADPELELSQKERVLHSVRWEPLDGLNAQFRLKQEGGLLDIPIEDAGRCQLHISHPGQMDTIHFVSMEEQQQQPPPQEGTAKPVLPADYVDIEVKSVGMNAKDLYVLSAKVDTRNASCSCECAGVVVNVGSEVKDLQPGDRVVAMAPGHFATHEQLPRWAVCKLQDDEDFTTASTIPIVFSTALYGLKYRANLQPGESVLIHSAAGGVGLAAIQLAQHIGAEIFATVGNESKKKFLVDTIGLDPARIFSSRDVSFLPAIMAATDGQGVDVVLNSLTGELLRSSFEACADFGRFVEIGKRDILDDGLLNMAGFGKNVSLMAFDLSNLFYSRKSSHHDLWHKLLVESMSLIRDGVAKPCRPIETFRASEITQAFRHFSLGTRIGKVTVSFEDGKDRIRVKPRRHETTFSPDKSYLMIGCLGGLGRSISRWMISRGAKSLVFLGRSGLQKPEARSLVDELSKRGAQIEVVQGDVANYEDVDRVIQQAPLPIGGVIHAAMGLSEALWSSMEHSSWHTSIAPKVRGSWNLHNALEKDGRDAQLDFFILTSSISGTVGTATESNYCAANSFLDAFARHRNRLGRPAISIGYGMIAEVGYLHEHPEIEKLLKRKGIQSINEDELLQILDLAIAHQAPSTWAPHYDGLVGAHVLTGIEFARLKEQRDRGFEGGNHVLADPRASLFAAAYERSTRTSSQSGGRAAATAGGLPPEVAKALASGGSDMSIFDAVQAIVAHKIANLILLPVEQLRPGQKLGEFGIDSMLAAEFRTSIFHALEVDVPFMTLLDKQTSVQSLTEMIMKELEEREK</sequence>
<dbReference type="Pfam" id="PF16197">
    <property type="entry name" value="KAsynt_C_assoc"/>
    <property type="match status" value="1"/>
</dbReference>
<evidence type="ECO:0000256" key="9">
    <source>
        <dbReference type="SAM" id="MobiDB-lite"/>
    </source>
</evidence>
<organism evidence="12 13">
    <name type="scientific">Hapsidospora chrysogenum (strain ATCC 11550 / CBS 779.69 / DSM 880 / IAM 14645 / JCM 23072 / IMI 49137)</name>
    <name type="common">Acremonium chrysogenum</name>
    <dbReference type="NCBI Taxonomy" id="857340"/>
    <lineage>
        <taxon>Eukaryota</taxon>
        <taxon>Fungi</taxon>
        <taxon>Dikarya</taxon>
        <taxon>Ascomycota</taxon>
        <taxon>Pezizomycotina</taxon>
        <taxon>Sordariomycetes</taxon>
        <taxon>Hypocreomycetidae</taxon>
        <taxon>Hypocreales</taxon>
        <taxon>Bionectriaceae</taxon>
        <taxon>Hapsidospora</taxon>
    </lineage>
</organism>
<keyword evidence="6" id="KW-0511">Multifunctional enzyme</keyword>
<feature type="active site" description="Proton acceptor; for dehydratase activity" evidence="8">
    <location>
        <position position="990"/>
    </location>
</feature>
<dbReference type="Pfam" id="PF14765">
    <property type="entry name" value="PS-DH"/>
    <property type="match status" value="1"/>
</dbReference>
<dbReference type="SUPFAM" id="SSF53901">
    <property type="entry name" value="Thiolase-like"/>
    <property type="match status" value="1"/>
</dbReference>
<dbReference type="InterPro" id="IPR020843">
    <property type="entry name" value="ER"/>
</dbReference>
<dbReference type="SUPFAM" id="SSF47336">
    <property type="entry name" value="ACP-like"/>
    <property type="match status" value="1"/>
</dbReference>
<dbReference type="PANTHER" id="PTHR43775:SF50">
    <property type="entry name" value="HIGHLY REDUCING POLYKETIDE SYNTHASE SRDA"/>
    <property type="match status" value="1"/>
</dbReference>
<dbReference type="InterPro" id="IPR013149">
    <property type="entry name" value="ADH-like_C"/>
</dbReference>
<dbReference type="InterPro" id="IPR016036">
    <property type="entry name" value="Malonyl_transacylase_ACP-bd"/>
</dbReference>
<keyword evidence="2" id="KW-0597">Phosphoprotein</keyword>
<dbReference type="InterPro" id="IPR042104">
    <property type="entry name" value="PKS_dehydratase_sf"/>
</dbReference>
<evidence type="ECO:0000259" key="11">
    <source>
        <dbReference type="PROSITE" id="PS52019"/>
    </source>
</evidence>
<dbReference type="SMART" id="SM00825">
    <property type="entry name" value="PKS_KS"/>
    <property type="match status" value="1"/>
</dbReference>
<feature type="domain" description="PKS/mFAS DH" evidence="11">
    <location>
        <begin position="958"/>
        <end position="1270"/>
    </location>
</feature>
<dbReference type="Gene3D" id="3.10.129.110">
    <property type="entry name" value="Polyketide synthase dehydratase"/>
    <property type="match status" value="1"/>
</dbReference>
<keyword evidence="4" id="KW-0521">NADP</keyword>
<dbReference type="SUPFAM" id="SSF51735">
    <property type="entry name" value="NAD(P)-binding Rossmann-fold domains"/>
    <property type="match status" value="2"/>
</dbReference>
<dbReference type="Gene3D" id="3.40.50.720">
    <property type="entry name" value="NAD(P)-binding Rossmann-like Domain"/>
    <property type="match status" value="3"/>
</dbReference>
<dbReference type="GO" id="GO:0004312">
    <property type="term" value="F:fatty acid synthase activity"/>
    <property type="evidence" value="ECO:0007669"/>
    <property type="project" value="TreeGrafter"/>
</dbReference>
<dbReference type="InterPro" id="IPR020841">
    <property type="entry name" value="PKS_Beta-ketoAc_synthase_dom"/>
</dbReference>
<comment type="caution">
    <text evidence="12">The sequence shown here is derived from an EMBL/GenBank/DDBJ whole genome shotgun (WGS) entry which is preliminary data.</text>
</comment>
<dbReference type="GO" id="GO:0016491">
    <property type="term" value="F:oxidoreductase activity"/>
    <property type="evidence" value="ECO:0007669"/>
    <property type="project" value="UniProtKB-KW"/>
</dbReference>
<dbReference type="SMART" id="SM00826">
    <property type="entry name" value="PKS_DH"/>
    <property type="match status" value="1"/>
</dbReference>
<dbReference type="Gene3D" id="1.10.1200.10">
    <property type="entry name" value="ACP-like"/>
    <property type="match status" value="1"/>
</dbReference>
<dbReference type="GO" id="GO:0044550">
    <property type="term" value="P:secondary metabolite biosynthetic process"/>
    <property type="evidence" value="ECO:0007669"/>
    <property type="project" value="UniProtKB-ARBA"/>
</dbReference>
<evidence type="ECO:0000256" key="7">
    <source>
        <dbReference type="ARBA" id="ARBA00023315"/>
    </source>
</evidence>
<dbReference type="SUPFAM" id="SSF50129">
    <property type="entry name" value="GroES-like"/>
    <property type="match status" value="1"/>
</dbReference>
<evidence type="ECO:0000313" key="13">
    <source>
        <dbReference type="Proteomes" id="UP000029964"/>
    </source>
</evidence>
<dbReference type="SMART" id="SM00822">
    <property type="entry name" value="PKS_KR"/>
    <property type="match status" value="1"/>
</dbReference>
<dbReference type="Pfam" id="PF00550">
    <property type="entry name" value="PP-binding"/>
    <property type="match status" value="1"/>
</dbReference>
<dbReference type="GO" id="GO:0006633">
    <property type="term" value="P:fatty acid biosynthetic process"/>
    <property type="evidence" value="ECO:0007669"/>
    <property type="project" value="InterPro"/>
</dbReference>
<dbReference type="PROSITE" id="PS52004">
    <property type="entry name" value="KS3_2"/>
    <property type="match status" value="1"/>
</dbReference>